<evidence type="ECO:0000313" key="1">
    <source>
        <dbReference type="EMBL" id="TCU15479.1"/>
    </source>
</evidence>
<dbReference type="AlphaFoldDB" id="A0AAX2QDL8"/>
<name>A0AAX2QDL8_9HYPH</name>
<organism evidence="1 2">
    <name type="scientific">Rhizobium laguerreae</name>
    <dbReference type="NCBI Taxonomy" id="1076926"/>
    <lineage>
        <taxon>Bacteria</taxon>
        <taxon>Pseudomonadati</taxon>
        <taxon>Pseudomonadota</taxon>
        <taxon>Alphaproteobacteria</taxon>
        <taxon>Hyphomicrobiales</taxon>
        <taxon>Rhizobiaceae</taxon>
        <taxon>Rhizobium/Agrobacterium group</taxon>
        <taxon>Rhizobium</taxon>
    </lineage>
</organism>
<accession>A0AAX2QDL8</accession>
<reference evidence="1 2" key="1">
    <citation type="submission" date="2019-03" db="EMBL/GenBank/DDBJ databases">
        <title>Genomic Encyclopedia of Type Strains, Phase IV (KMG-V): Genome sequencing to study the core and pangenomes of soil and plant-associated prokaryotes.</title>
        <authorList>
            <person name="Whitman W."/>
        </authorList>
    </citation>
    <scope>NUCLEOTIDE SEQUENCE [LARGE SCALE GENOMIC DNA]</scope>
    <source>
        <strain evidence="1 2">FB403</strain>
    </source>
</reference>
<gene>
    <name evidence="1" type="ORF">EV131_11926</name>
</gene>
<protein>
    <recommendedName>
        <fullName evidence="3">Transposase</fullName>
    </recommendedName>
</protein>
<dbReference type="Proteomes" id="UP000295021">
    <property type="component" value="Unassembled WGS sequence"/>
</dbReference>
<sequence>MQPQMQTSNPHIRHSRALDAGWFNLIKSLARQRLSCIGAGREVVQSRHMPFTTSRLRAGLRANGMVRPVSREHNGGGQRRAEIMDRNQLRQCAVFGIDIGKNLFHVVGLDSSGARRYCSSSNERTERLSEWNPVRVPNGLRQVADDGAFRPHHPGAVKSTQNRTRMTSSMLRRSQKLQGDRRCASLALSKPIRSIFRCCIGCVFR</sequence>
<evidence type="ECO:0008006" key="3">
    <source>
        <dbReference type="Google" id="ProtNLM"/>
    </source>
</evidence>
<proteinExistence type="predicted"/>
<dbReference type="EMBL" id="SMBI01000019">
    <property type="protein sequence ID" value="TCU15479.1"/>
    <property type="molecule type" value="Genomic_DNA"/>
</dbReference>
<comment type="caution">
    <text evidence="1">The sequence shown here is derived from an EMBL/GenBank/DDBJ whole genome shotgun (WGS) entry which is preliminary data.</text>
</comment>
<evidence type="ECO:0000313" key="2">
    <source>
        <dbReference type="Proteomes" id="UP000295021"/>
    </source>
</evidence>